<keyword evidence="1" id="KW-0472">Membrane</keyword>
<protein>
    <submittedName>
        <fullName evidence="2">Uncharacterized protein</fullName>
    </submittedName>
</protein>
<evidence type="ECO:0000313" key="2">
    <source>
        <dbReference type="EMBL" id="QDU25447.1"/>
    </source>
</evidence>
<name>A0A517Y5C9_9BACT</name>
<organism evidence="2 3">
    <name type="scientific">Anatilimnocola aggregata</name>
    <dbReference type="NCBI Taxonomy" id="2528021"/>
    <lineage>
        <taxon>Bacteria</taxon>
        <taxon>Pseudomonadati</taxon>
        <taxon>Planctomycetota</taxon>
        <taxon>Planctomycetia</taxon>
        <taxon>Pirellulales</taxon>
        <taxon>Pirellulaceae</taxon>
        <taxon>Anatilimnocola</taxon>
    </lineage>
</organism>
<dbReference type="KEGG" id="aagg:ETAA8_05150"/>
<evidence type="ECO:0000256" key="1">
    <source>
        <dbReference type="SAM" id="Phobius"/>
    </source>
</evidence>
<sequence length="139" mass="16086">MWLLAEKALTTPVITSPPDPGVIHHPWVLAWIVLTMLTSTIVTWLVFRWRGARLKRRQNSPKQLLRALCRLHHLSWFDRQLISSCARKLKISDPARFFLEADLWRELLAAESSPVQRLRLTKLQEKLLSEPKPPVSPPA</sequence>
<reference evidence="2 3" key="1">
    <citation type="submission" date="2019-02" db="EMBL/GenBank/DDBJ databases">
        <title>Deep-cultivation of Planctomycetes and their phenomic and genomic characterization uncovers novel biology.</title>
        <authorList>
            <person name="Wiegand S."/>
            <person name="Jogler M."/>
            <person name="Boedeker C."/>
            <person name="Pinto D."/>
            <person name="Vollmers J."/>
            <person name="Rivas-Marin E."/>
            <person name="Kohn T."/>
            <person name="Peeters S.H."/>
            <person name="Heuer A."/>
            <person name="Rast P."/>
            <person name="Oberbeckmann S."/>
            <person name="Bunk B."/>
            <person name="Jeske O."/>
            <person name="Meyerdierks A."/>
            <person name="Storesund J.E."/>
            <person name="Kallscheuer N."/>
            <person name="Luecker S."/>
            <person name="Lage O.M."/>
            <person name="Pohl T."/>
            <person name="Merkel B.J."/>
            <person name="Hornburger P."/>
            <person name="Mueller R.-W."/>
            <person name="Bruemmer F."/>
            <person name="Labrenz M."/>
            <person name="Spormann A.M."/>
            <person name="Op den Camp H."/>
            <person name="Overmann J."/>
            <person name="Amann R."/>
            <person name="Jetten M.S.M."/>
            <person name="Mascher T."/>
            <person name="Medema M.H."/>
            <person name="Devos D.P."/>
            <person name="Kaster A.-K."/>
            <person name="Ovreas L."/>
            <person name="Rohde M."/>
            <person name="Galperin M.Y."/>
            <person name="Jogler C."/>
        </authorList>
    </citation>
    <scope>NUCLEOTIDE SEQUENCE [LARGE SCALE GENOMIC DNA]</scope>
    <source>
        <strain evidence="2 3">ETA_A8</strain>
    </source>
</reference>
<dbReference type="AlphaFoldDB" id="A0A517Y5C9"/>
<feature type="transmembrane region" description="Helical" evidence="1">
    <location>
        <begin position="27"/>
        <end position="47"/>
    </location>
</feature>
<dbReference type="Proteomes" id="UP000315017">
    <property type="component" value="Chromosome"/>
</dbReference>
<evidence type="ECO:0000313" key="3">
    <source>
        <dbReference type="Proteomes" id="UP000315017"/>
    </source>
</evidence>
<keyword evidence="1" id="KW-0812">Transmembrane</keyword>
<proteinExistence type="predicted"/>
<dbReference type="EMBL" id="CP036274">
    <property type="protein sequence ID" value="QDU25447.1"/>
    <property type="molecule type" value="Genomic_DNA"/>
</dbReference>
<accession>A0A517Y5C9</accession>
<keyword evidence="3" id="KW-1185">Reference proteome</keyword>
<keyword evidence="1" id="KW-1133">Transmembrane helix</keyword>
<gene>
    <name evidence="2" type="ORF">ETAA8_05150</name>
</gene>
<dbReference type="RefSeq" id="WP_145084400.1">
    <property type="nucleotide sequence ID" value="NZ_CP036274.1"/>
</dbReference>